<reference evidence="1" key="1">
    <citation type="thesis" date="2021" institute="BYU ScholarsArchive" country="Provo, UT, USA">
        <title>Applications of and Algorithms for Genome Assembly and Genomic Analyses with an Emphasis on Marine Teleosts.</title>
        <authorList>
            <person name="Pickett B.D."/>
        </authorList>
    </citation>
    <scope>NUCLEOTIDE SEQUENCE</scope>
    <source>
        <strain evidence="1">HI-2016</strain>
    </source>
</reference>
<evidence type="ECO:0000313" key="2">
    <source>
        <dbReference type="Proteomes" id="UP000824540"/>
    </source>
</evidence>
<evidence type="ECO:0000313" key="1">
    <source>
        <dbReference type="EMBL" id="KAG9337254.1"/>
    </source>
</evidence>
<accession>A0A8T2NBC9</accession>
<dbReference type="Proteomes" id="UP000824540">
    <property type="component" value="Unassembled WGS sequence"/>
</dbReference>
<organism evidence="1 2">
    <name type="scientific">Albula glossodonta</name>
    <name type="common">roundjaw bonefish</name>
    <dbReference type="NCBI Taxonomy" id="121402"/>
    <lineage>
        <taxon>Eukaryota</taxon>
        <taxon>Metazoa</taxon>
        <taxon>Chordata</taxon>
        <taxon>Craniata</taxon>
        <taxon>Vertebrata</taxon>
        <taxon>Euteleostomi</taxon>
        <taxon>Actinopterygii</taxon>
        <taxon>Neopterygii</taxon>
        <taxon>Teleostei</taxon>
        <taxon>Albuliformes</taxon>
        <taxon>Albulidae</taxon>
        <taxon>Albula</taxon>
    </lineage>
</organism>
<gene>
    <name evidence="1" type="ORF">JZ751_029539</name>
</gene>
<protein>
    <submittedName>
        <fullName evidence="1">Uncharacterized protein</fullName>
    </submittedName>
</protein>
<proteinExistence type="predicted"/>
<comment type="caution">
    <text evidence="1">The sequence shown here is derived from an EMBL/GenBank/DDBJ whole genome shotgun (WGS) entry which is preliminary data.</text>
</comment>
<name>A0A8T2NBC9_9TELE</name>
<keyword evidence="2" id="KW-1185">Reference proteome</keyword>
<dbReference type="AlphaFoldDB" id="A0A8T2NBC9"/>
<sequence>MDCISHGCSTFPFISAIVVQSPVKAMSNRDRGMTDYDTPPTTKKVCPEISGPPYSQISQTYVQSSQVQVLCCGSLSLNVPEHRAHWCSKGLH</sequence>
<dbReference type="EMBL" id="JAFBMS010000091">
    <property type="protein sequence ID" value="KAG9337254.1"/>
    <property type="molecule type" value="Genomic_DNA"/>
</dbReference>